<evidence type="ECO:0000256" key="2">
    <source>
        <dbReference type="ARBA" id="ARBA00022448"/>
    </source>
</evidence>
<dbReference type="Proteomes" id="UP000594263">
    <property type="component" value="Unplaced"/>
</dbReference>
<keyword evidence="3 6" id="KW-0732">Signal</keyword>
<dbReference type="PROSITE" id="PS50836">
    <property type="entry name" value="DOMON"/>
    <property type="match status" value="1"/>
</dbReference>
<evidence type="ECO:0000313" key="9">
    <source>
        <dbReference type="Proteomes" id="UP000594263"/>
    </source>
</evidence>
<evidence type="ECO:0000256" key="6">
    <source>
        <dbReference type="SAM" id="SignalP"/>
    </source>
</evidence>
<evidence type="ECO:0000256" key="4">
    <source>
        <dbReference type="ARBA" id="ARBA00022982"/>
    </source>
</evidence>
<dbReference type="AlphaFoldDB" id="A0A7N0TUF2"/>
<evidence type="ECO:0000259" key="7">
    <source>
        <dbReference type="PROSITE" id="PS50836"/>
    </source>
</evidence>
<dbReference type="OMA" id="LHWNYIP"/>
<keyword evidence="9" id="KW-1185">Reference proteome</keyword>
<keyword evidence="2" id="KW-0813">Transport</keyword>
<evidence type="ECO:0000256" key="5">
    <source>
        <dbReference type="ARBA" id="ARBA00023136"/>
    </source>
</evidence>
<proteinExistence type="predicted"/>
<comment type="subcellular location">
    <subcellularLocation>
        <location evidence="1">Membrane</location>
    </subcellularLocation>
</comment>
<feature type="chain" id="PRO_5029446200" description="DOMON domain-containing protein" evidence="6">
    <location>
        <begin position="24"/>
        <end position="187"/>
    </location>
</feature>
<reference evidence="8" key="1">
    <citation type="submission" date="2021-01" db="UniProtKB">
        <authorList>
            <consortium name="EnsemblPlants"/>
        </authorList>
    </citation>
    <scope>IDENTIFICATION</scope>
</reference>
<evidence type="ECO:0000313" key="8">
    <source>
        <dbReference type="EnsemblPlants" id="Kaladp0045s0521.1.v1.1.CDS.1"/>
    </source>
</evidence>
<dbReference type="Pfam" id="PF04526">
    <property type="entry name" value="DUF568"/>
    <property type="match status" value="1"/>
</dbReference>
<organism evidence="8 9">
    <name type="scientific">Kalanchoe fedtschenkoi</name>
    <name type="common">Lavender scallops</name>
    <name type="synonym">South American air plant</name>
    <dbReference type="NCBI Taxonomy" id="63787"/>
    <lineage>
        <taxon>Eukaryota</taxon>
        <taxon>Viridiplantae</taxon>
        <taxon>Streptophyta</taxon>
        <taxon>Embryophyta</taxon>
        <taxon>Tracheophyta</taxon>
        <taxon>Spermatophyta</taxon>
        <taxon>Magnoliopsida</taxon>
        <taxon>eudicotyledons</taxon>
        <taxon>Gunneridae</taxon>
        <taxon>Pentapetalae</taxon>
        <taxon>Saxifragales</taxon>
        <taxon>Crassulaceae</taxon>
        <taxon>Kalanchoe</taxon>
    </lineage>
</organism>
<dbReference type="InterPro" id="IPR045265">
    <property type="entry name" value="AIR12_DOMON"/>
</dbReference>
<evidence type="ECO:0000256" key="1">
    <source>
        <dbReference type="ARBA" id="ARBA00004370"/>
    </source>
</evidence>
<dbReference type="PANTHER" id="PTHR23130:SF159">
    <property type="entry name" value="OS08G0335600 PROTEIN"/>
    <property type="match status" value="1"/>
</dbReference>
<sequence length="187" mass="20332">MGIKFILVLIIAILISMLLDCSAQSSCSNHTFSGNRVFDSCMDLPALEAYLHWNYIKPTQKVQIAFRATQTPTGWISWAINPTGTGMVGSQAIVAFLNSNGSLMVYPTPVTSYVPSMEPGTLSFDVSNLTAEYYNNQMTIYAVLGPLNGTTVNHVWQAGSVSDDVPQAHSMYGENTQSLGTMELFSS</sequence>
<dbReference type="PANTHER" id="PTHR23130">
    <property type="entry name" value="CYTOCHROME B561 AND DOMON DOMAIN-CONTAINING PROTEIN"/>
    <property type="match status" value="1"/>
</dbReference>
<dbReference type="GO" id="GO:0016020">
    <property type="term" value="C:membrane"/>
    <property type="evidence" value="ECO:0007669"/>
    <property type="project" value="UniProtKB-SubCell"/>
</dbReference>
<feature type="signal peptide" evidence="6">
    <location>
        <begin position="1"/>
        <end position="23"/>
    </location>
</feature>
<accession>A0A7N0TUF2</accession>
<keyword evidence="5" id="KW-0472">Membrane</keyword>
<feature type="domain" description="DOMON" evidence="7">
    <location>
        <begin position="47"/>
        <end position="159"/>
    </location>
</feature>
<dbReference type="CDD" id="cd09629">
    <property type="entry name" value="DOMON_CIL1_like"/>
    <property type="match status" value="1"/>
</dbReference>
<evidence type="ECO:0000256" key="3">
    <source>
        <dbReference type="ARBA" id="ARBA00022729"/>
    </source>
</evidence>
<dbReference type="Gramene" id="Kaladp0045s0521.1.v1.1">
    <property type="protein sequence ID" value="Kaladp0045s0521.1.v1.1.CDS.1"/>
    <property type="gene ID" value="Kaladp0045s0521.v1.1"/>
</dbReference>
<dbReference type="InterPro" id="IPR005018">
    <property type="entry name" value="DOMON_domain"/>
</dbReference>
<protein>
    <recommendedName>
        <fullName evidence="7">DOMON domain-containing protein</fullName>
    </recommendedName>
</protein>
<name>A0A7N0TUF2_KALFE</name>
<dbReference type="EnsemblPlants" id="Kaladp0045s0521.1.v1.1">
    <property type="protein sequence ID" value="Kaladp0045s0521.1.v1.1.CDS.1"/>
    <property type="gene ID" value="Kaladp0045s0521.v1.1"/>
</dbReference>
<keyword evidence="4" id="KW-0249">Electron transport</keyword>